<dbReference type="AlphaFoldDB" id="A0A9P3UMF2"/>
<proteinExistence type="predicted"/>
<organism evidence="2 3">
    <name type="scientific">Lyophyllum shimeji</name>
    <name type="common">Hon-shimeji</name>
    <name type="synonym">Tricholoma shimeji</name>
    <dbReference type="NCBI Taxonomy" id="47721"/>
    <lineage>
        <taxon>Eukaryota</taxon>
        <taxon>Fungi</taxon>
        <taxon>Dikarya</taxon>
        <taxon>Basidiomycota</taxon>
        <taxon>Agaricomycotina</taxon>
        <taxon>Agaricomycetes</taxon>
        <taxon>Agaricomycetidae</taxon>
        <taxon>Agaricales</taxon>
        <taxon>Tricholomatineae</taxon>
        <taxon>Lyophyllaceae</taxon>
        <taxon>Lyophyllum</taxon>
    </lineage>
</organism>
<protein>
    <submittedName>
        <fullName evidence="2">Uncharacterized protein</fullName>
    </submittedName>
</protein>
<reference evidence="2" key="1">
    <citation type="submission" date="2022-07" db="EMBL/GenBank/DDBJ databases">
        <title>The genome of Lyophyllum shimeji provides insight into the initial evolution of ectomycorrhizal fungal genome.</title>
        <authorList>
            <person name="Kobayashi Y."/>
            <person name="Shibata T."/>
            <person name="Hirakawa H."/>
            <person name="Shigenobu S."/>
            <person name="Nishiyama T."/>
            <person name="Yamada A."/>
            <person name="Hasebe M."/>
            <person name="Kawaguchi M."/>
        </authorList>
    </citation>
    <scope>NUCLEOTIDE SEQUENCE</scope>
    <source>
        <strain evidence="2">AT787</strain>
    </source>
</reference>
<keyword evidence="3" id="KW-1185">Reference proteome</keyword>
<dbReference type="Proteomes" id="UP001063166">
    <property type="component" value="Unassembled WGS sequence"/>
</dbReference>
<evidence type="ECO:0000256" key="1">
    <source>
        <dbReference type="SAM" id="MobiDB-lite"/>
    </source>
</evidence>
<feature type="region of interest" description="Disordered" evidence="1">
    <location>
        <begin position="50"/>
        <end position="83"/>
    </location>
</feature>
<feature type="compositionally biased region" description="Polar residues" evidence="1">
    <location>
        <begin position="1"/>
        <end position="11"/>
    </location>
</feature>
<name>A0A9P3UMF2_LYOSH</name>
<comment type="caution">
    <text evidence="2">The sequence shown here is derived from an EMBL/GenBank/DDBJ whole genome shotgun (WGS) entry which is preliminary data.</text>
</comment>
<accession>A0A9P3UMF2</accession>
<gene>
    <name evidence="2" type="ORF">LshimejAT787_0309870</name>
</gene>
<evidence type="ECO:0000313" key="2">
    <source>
        <dbReference type="EMBL" id="GLB36700.1"/>
    </source>
</evidence>
<feature type="compositionally biased region" description="Basic residues" evidence="1">
    <location>
        <begin position="13"/>
        <end position="23"/>
    </location>
</feature>
<sequence>MLTLKKNTLQPQRAHRACHHKRCSPSPRMSSLLSTNYLYGTRLQIALESKQTNGIPDNDHSSIPKSSQVDLKRNAPVWHRRDR</sequence>
<feature type="region of interest" description="Disordered" evidence="1">
    <location>
        <begin position="1"/>
        <end position="27"/>
    </location>
</feature>
<evidence type="ECO:0000313" key="3">
    <source>
        <dbReference type="Proteomes" id="UP001063166"/>
    </source>
</evidence>
<dbReference type="EMBL" id="BRPK01000003">
    <property type="protein sequence ID" value="GLB36700.1"/>
    <property type="molecule type" value="Genomic_DNA"/>
</dbReference>